<accession>A0AAD7GUJ7</accession>
<evidence type="ECO:0000313" key="2">
    <source>
        <dbReference type="Proteomes" id="UP001221757"/>
    </source>
</evidence>
<evidence type="ECO:0000313" key="1">
    <source>
        <dbReference type="EMBL" id="KAJ7705484.1"/>
    </source>
</evidence>
<reference evidence="1" key="1">
    <citation type="submission" date="2023-03" db="EMBL/GenBank/DDBJ databases">
        <title>Massive genome expansion in bonnet fungi (Mycena s.s.) driven by repeated elements and novel gene families across ecological guilds.</title>
        <authorList>
            <consortium name="Lawrence Berkeley National Laboratory"/>
            <person name="Harder C.B."/>
            <person name="Miyauchi S."/>
            <person name="Viragh M."/>
            <person name="Kuo A."/>
            <person name="Thoen E."/>
            <person name="Andreopoulos B."/>
            <person name="Lu D."/>
            <person name="Skrede I."/>
            <person name="Drula E."/>
            <person name="Henrissat B."/>
            <person name="Morin E."/>
            <person name="Kohler A."/>
            <person name="Barry K."/>
            <person name="LaButti K."/>
            <person name="Morin E."/>
            <person name="Salamov A."/>
            <person name="Lipzen A."/>
            <person name="Mereny Z."/>
            <person name="Hegedus B."/>
            <person name="Baldrian P."/>
            <person name="Stursova M."/>
            <person name="Weitz H."/>
            <person name="Taylor A."/>
            <person name="Grigoriev I.V."/>
            <person name="Nagy L.G."/>
            <person name="Martin F."/>
            <person name="Kauserud H."/>
        </authorList>
    </citation>
    <scope>NUCLEOTIDE SEQUENCE</scope>
    <source>
        <strain evidence="1">CBHHK067</strain>
    </source>
</reference>
<sequence>MLPILQKMTQARKWAGHLDKLFGTPAAIDLTHPFFRAITHLDIFETVTDNDMAYVSLAAMSALTHLCLNGQVGEAFSRRVLDDCAHLQVLINMWEEETDAYLPRDIAADSPVSDKRFVVCLYYADYLKDWEVGARGGLDFWVAADDFVERKRRGEIEGALPFFVPPDRSQT</sequence>
<dbReference type="EMBL" id="JARKIE010000008">
    <property type="protein sequence ID" value="KAJ7705484.1"/>
    <property type="molecule type" value="Genomic_DNA"/>
</dbReference>
<name>A0AAD7GUJ7_MYCRO</name>
<gene>
    <name evidence="1" type="ORF">B0H17DRAFT_1193157</name>
</gene>
<dbReference type="AlphaFoldDB" id="A0AAD7GUJ7"/>
<protein>
    <submittedName>
        <fullName evidence="1">Uncharacterized protein</fullName>
    </submittedName>
</protein>
<keyword evidence="2" id="KW-1185">Reference proteome</keyword>
<dbReference type="Proteomes" id="UP001221757">
    <property type="component" value="Unassembled WGS sequence"/>
</dbReference>
<organism evidence="1 2">
    <name type="scientific">Mycena rosella</name>
    <name type="common">Pink bonnet</name>
    <name type="synonym">Agaricus rosellus</name>
    <dbReference type="NCBI Taxonomy" id="1033263"/>
    <lineage>
        <taxon>Eukaryota</taxon>
        <taxon>Fungi</taxon>
        <taxon>Dikarya</taxon>
        <taxon>Basidiomycota</taxon>
        <taxon>Agaricomycotina</taxon>
        <taxon>Agaricomycetes</taxon>
        <taxon>Agaricomycetidae</taxon>
        <taxon>Agaricales</taxon>
        <taxon>Marasmiineae</taxon>
        <taxon>Mycenaceae</taxon>
        <taxon>Mycena</taxon>
    </lineage>
</organism>
<proteinExistence type="predicted"/>
<comment type="caution">
    <text evidence="1">The sequence shown here is derived from an EMBL/GenBank/DDBJ whole genome shotgun (WGS) entry which is preliminary data.</text>
</comment>